<name>A0AAD8YQB4_9STRA</name>
<evidence type="ECO:0000256" key="1">
    <source>
        <dbReference type="SAM" id="MobiDB-lite"/>
    </source>
</evidence>
<keyword evidence="3" id="KW-1185">Reference proteome</keyword>
<dbReference type="EMBL" id="JATAAI010000001">
    <property type="protein sequence ID" value="KAK1749251.1"/>
    <property type="molecule type" value="Genomic_DNA"/>
</dbReference>
<proteinExistence type="predicted"/>
<sequence>MNSNKNNTDPGTVAAAVSNHDDEEMSCLTEPAYQPDAAAPEKAGDAEPDAEEEEPNEPDWGKIMQHEPARTEVPIFLSGRERKEDASDSYSTALDALHDSVNKSAESLVEIVVTLLHARAQKLVDIEGELTQDYVQNDKRRELMEKKLEENARAAQGMFANLLKRVSAANQPNDLLAQKKMRLNEDENEAMNNGCNDNPENEGGGDGDGNNEDQEPDWGKIMQHEPAQTEVPVFLTGRERREAACTRFQSSIEDYHAIMDGYAQELTQTVANLYNTRMVKLNEHEQILQQEYAVNDESRGKMLHTLQESSAAIQKTFQEMIMRVMLPNGGPQEQQEQSLGHGILTQVTSLESP</sequence>
<protein>
    <submittedName>
        <fullName evidence="2">Uncharacterized protein</fullName>
    </submittedName>
</protein>
<feature type="compositionally biased region" description="Acidic residues" evidence="1">
    <location>
        <begin position="46"/>
        <end position="57"/>
    </location>
</feature>
<feature type="region of interest" description="Disordered" evidence="1">
    <location>
        <begin position="329"/>
        <end position="353"/>
    </location>
</feature>
<dbReference type="AlphaFoldDB" id="A0AAD8YQB4"/>
<feature type="region of interest" description="Disordered" evidence="1">
    <location>
        <begin position="1"/>
        <end position="69"/>
    </location>
</feature>
<accession>A0AAD8YQB4</accession>
<evidence type="ECO:0000313" key="3">
    <source>
        <dbReference type="Proteomes" id="UP001224775"/>
    </source>
</evidence>
<comment type="caution">
    <text evidence="2">The sequence shown here is derived from an EMBL/GenBank/DDBJ whole genome shotgun (WGS) entry which is preliminary data.</text>
</comment>
<evidence type="ECO:0000313" key="2">
    <source>
        <dbReference type="EMBL" id="KAK1749251.1"/>
    </source>
</evidence>
<dbReference type="Proteomes" id="UP001224775">
    <property type="component" value="Unassembled WGS sequence"/>
</dbReference>
<gene>
    <name evidence="2" type="ORF">QTG54_001190</name>
</gene>
<organism evidence="2 3">
    <name type="scientific">Skeletonema marinoi</name>
    <dbReference type="NCBI Taxonomy" id="267567"/>
    <lineage>
        <taxon>Eukaryota</taxon>
        <taxon>Sar</taxon>
        <taxon>Stramenopiles</taxon>
        <taxon>Ochrophyta</taxon>
        <taxon>Bacillariophyta</taxon>
        <taxon>Coscinodiscophyceae</taxon>
        <taxon>Thalassiosirophycidae</taxon>
        <taxon>Thalassiosirales</taxon>
        <taxon>Skeletonemataceae</taxon>
        <taxon>Skeletonema</taxon>
        <taxon>Skeletonema marinoi-dohrnii complex</taxon>
    </lineage>
</organism>
<reference evidence="2" key="1">
    <citation type="submission" date="2023-06" db="EMBL/GenBank/DDBJ databases">
        <title>Survivors Of The Sea: Transcriptome response of Skeletonema marinoi to long-term dormancy.</title>
        <authorList>
            <person name="Pinder M.I.M."/>
            <person name="Kourtchenko O."/>
            <person name="Robertson E.K."/>
            <person name="Larsson T."/>
            <person name="Maumus F."/>
            <person name="Osuna-Cruz C.M."/>
            <person name="Vancaester E."/>
            <person name="Stenow R."/>
            <person name="Vandepoele K."/>
            <person name="Ploug H."/>
            <person name="Bruchert V."/>
            <person name="Godhe A."/>
            <person name="Topel M."/>
        </authorList>
    </citation>
    <scope>NUCLEOTIDE SEQUENCE</scope>
    <source>
        <strain evidence="2">R05AC</strain>
    </source>
</reference>
<feature type="region of interest" description="Disordered" evidence="1">
    <location>
        <begin position="188"/>
        <end position="218"/>
    </location>
</feature>
<feature type="compositionally biased region" description="Acidic residues" evidence="1">
    <location>
        <begin position="199"/>
        <end position="216"/>
    </location>
</feature>
<feature type="compositionally biased region" description="Polar residues" evidence="1">
    <location>
        <begin position="1"/>
        <end position="10"/>
    </location>
</feature>